<dbReference type="Proteomes" id="UP000515928">
    <property type="component" value="Chromosome"/>
</dbReference>
<evidence type="ECO:0000313" key="2">
    <source>
        <dbReference type="Proteomes" id="UP000515928"/>
    </source>
</evidence>
<protein>
    <submittedName>
        <fullName evidence="1">Type II toxin-antitoxin system RelE/ParE family toxin</fullName>
    </submittedName>
</protein>
<evidence type="ECO:0000313" key="1">
    <source>
        <dbReference type="EMBL" id="QNN61848.1"/>
    </source>
</evidence>
<dbReference type="RefSeq" id="WP_187535038.1">
    <property type="nucleotide sequence ID" value="NZ_CBCSHU010000005.1"/>
</dbReference>
<keyword evidence="2" id="KW-1185">Reference proteome</keyword>
<organism evidence="1 2">
    <name type="scientific">Erysipelothrix inopinata</name>
    <dbReference type="NCBI Taxonomy" id="225084"/>
    <lineage>
        <taxon>Bacteria</taxon>
        <taxon>Bacillati</taxon>
        <taxon>Bacillota</taxon>
        <taxon>Erysipelotrichia</taxon>
        <taxon>Erysipelotrichales</taxon>
        <taxon>Erysipelotrichaceae</taxon>
        <taxon>Erysipelothrix</taxon>
    </lineage>
</organism>
<proteinExistence type="predicted"/>
<dbReference type="AlphaFoldDB" id="A0A7G9S1X3"/>
<dbReference type="EMBL" id="CP060715">
    <property type="protein sequence ID" value="QNN61848.1"/>
    <property type="molecule type" value="Genomic_DNA"/>
</dbReference>
<name>A0A7G9S1X3_9FIRM</name>
<gene>
    <name evidence="1" type="ORF">H9L01_09655</name>
</gene>
<accession>A0A7G9S1X3</accession>
<sequence length="104" mass="12426">MNYDLIFSENFVLNLEKLIYHWESELGFSNEEISKFVTSIGTSLKLLRKVPEMHEEVSKIYHFAIPTYRILIGKQYAIFYRVDHKTKQVHIGSLFSQKQMRVHF</sequence>
<dbReference type="Gene3D" id="3.30.2310.20">
    <property type="entry name" value="RelE-like"/>
    <property type="match status" value="1"/>
</dbReference>
<dbReference type="KEGG" id="eio:H9L01_09655"/>
<reference evidence="1 2" key="1">
    <citation type="submission" date="2020-08" db="EMBL/GenBank/DDBJ databases">
        <title>Genome sequence of Erysipelothrix inopinata DSM 15511T.</title>
        <authorList>
            <person name="Hyun D.-W."/>
            <person name="Bae J.-W."/>
        </authorList>
    </citation>
    <scope>NUCLEOTIDE SEQUENCE [LARGE SCALE GENOMIC DNA]</scope>
    <source>
        <strain evidence="1 2">DSM 15511</strain>
    </source>
</reference>
<dbReference type="InterPro" id="IPR035093">
    <property type="entry name" value="RelE/ParE_toxin_dom_sf"/>
</dbReference>